<dbReference type="SUPFAM" id="SSF46785">
    <property type="entry name" value="Winged helix' DNA-binding domain"/>
    <property type="match status" value="1"/>
</dbReference>
<reference evidence="2" key="1">
    <citation type="submission" date="2022-12" db="EMBL/GenBank/DDBJ databases">
        <authorList>
            <person name="Krivoruchko A.V."/>
            <person name="Elkin A."/>
        </authorList>
    </citation>
    <scope>NUCLEOTIDE SEQUENCE</scope>
    <source>
        <strain evidence="2">IEGM 1388</strain>
    </source>
</reference>
<gene>
    <name evidence="2" type="ORF">O4213_19910</name>
</gene>
<dbReference type="InterPro" id="IPR036390">
    <property type="entry name" value="WH_DNA-bd_sf"/>
</dbReference>
<protein>
    <submittedName>
        <fullName evidence="2">PadR family transcriptional regulator</fullName>
    </submittedName>
</protein>
<dbReference type="Pfam" id="PF03551">
    <property type="entry name" value="PadR"/>
    <property type="match status" value="1"/>
</dbReference>
<keyword evidence="3" id="KW-1185">Reference proteome</keyword>
<comment type="caution">
    <text evidence="2">The sequence shown here is derived from an EMBL/GenBank/DDBJ whole genome shotgun (WGS) entry which is preliminary data.</text>
</comment>
<dbReference type="InterPro" id="IPR005149">
    <property type="entry name" value="Tscrpt_reg_PadR_N"/>
</dbReference>
<dbReference type="InterPro" id="IPR036388">
    <property type="entry name" value="WH-like_DNA-bd_sf"/>
</dbReference>
<accession>A0ABT4MZ35</accession>
<evidence type="ECO:0000259" key="1">
    <source>
        <dbReference type="Pfam" id="PF03551"/>
    </source>
</evidence>
<dbReference type="RefSeq" id="WP_301573052.1">
    <property type="nucleotide sequence ID" value="NZ_JAPWIE010000006.1"/>
</dbReference>
<dbReference type="PANTHER" id="PTHR43252:SF2">
    <property type="entry name" value="TRANSCRIPTION REGULATOR, PADR-LIKE FAMILY"/>
    <property type="match status" value="1"/>
</dbReference>
<name>A0ABT4MZ35_GORRU</name>
<dbReference type="Gene3D" id="1.10.10.10">
    <property type="entry name" value="Winged helix-like DNA-binding domain superfamily/Winged helix DNA-binding domain"/>
    <property type="match status" value="1"/>
</dbReference>
<organism evidence="2 3">
    <name type="scientific">Gordonia rubripertincta</name>
    <name type="common">Rhodococcus corallinus</name>
    <dbReference type="NCBI Taxonomy" id="36822"/>
    <lineage>
        <taxon>Bacteria</taxon>
        <taxon>Bacillati</taxon>
        <taxon>Actinomycetota</taxon>
        <taxon>Actinomycetes</taxon>
        <taxon>Mycobacteriales</taxon>
        <taxon>Gordoniaceae</taxon>
        <taxon>Gordonia</taxon>
    </lineage>
</organism>
<proteinExistence type="predicted"/>
<evidence type="ECO:0000313" key="2">
    <source>
        <dbReference type="EMBL" id="MCZ4552269.1"/>
    </source>
</evidence>
<feature type="domain" description="Transcription regulator PadR N-terminal" evidence="1">
    <location>
        <begin position="5"/>
        <end position="78"/>
    </location>
</feature>
<dbReference type="EMBL" id="JAPWIE010000006">
    <property type="protein sequence ID" value="MCZ4552269.1"/>
    <property type="molecule type" value="Genomic_DNA"/>
</dbReference>
<sequence>MSYAILGILAARDWSAYEVAEQIGRGMSEIVPRADRQRYNAPKKLVERGLVTARTEPTGTKRSRTIYSITPEGRTAVTEWMATETKASTMEFEGLLRVCVADLGSVDDLRNTLRTIRSQAEMKRQVFVANARLIKTPGAGSFPGRQHVLAMSAKFMVGHFTHIISWVDWMLTEVEDWPDTVSPVETHADRIQAILDGIIEEYGDSGPAQE</sequence>
<evidence type="ECO:0000313" key="3">
    <source>
        <dbReference type="Proteomes" id="UP001067235"/>
    </source>
</evidence>
<dbReference type="PANTHER" id="PTHR43252">
    <property type="entry name" value="TRANSCRIPTIONAL REGULATOR YQJI"/>
    <property type="match status" value="1"/>
</dbReference>
<dbReference type="Proteomes" id="UP001067235">
    <property type="component" value="Unassembled WGS sequence"/>
</dbReference>